<dbReference type="Proteomes" id="UP001370490">
    <property type="component" value="Unassembled WGS sequence"/>
</dbReference>
<sequence length="311" mass="31594">MAQNNQQIQTNDLGAPEMPQPAPAPAPRRRGRPVGSGRGRGRPVGSGARQPRPPVPPPRPPSSQLFYGGDSQDLTFMLKRGEDLADMLISVASNESRVLQINSAQGRLSLVTLAAPNCASPISYEGQWEMLSLTGVYVPGNNVGRGHPIGGVSISFIGRSGVVIQGRIVGPVIVDTAVVVCMTAYNLNGGEKPRRKRRAGPRAANPVASNEGALPVAHETLAGGEEQAPAGPSNAGHGVGSDQEGIPPAGPSNAGQGVGSDQEGMPPAAPSNAGDGMGSDQDGIPPAGPSNIRHGMSSDQDAMPSAAGGSD</sequence>
<evidence type="ECO:0000313" key="8">
    <source>
        <dbReference type="Proteomes" id="UP001370490"/>
    </source>
</evidence>
<keyword evidence="1 4" id="KW-0805">Transcription regulation</keyword>
<feature type="compositionally biased region" description="Polar residues" evidence="5">
    <location>
        <begin position="1"/>
        <end position="12"/>
    </location>
</feature>
<comment type="caution">
    <text evidence="7">The sequence shown here is derived from an EMBL/GenBank/DDBJ whole genome shotgun (WGS) entry which is preliminary data.</text>
</comment>
<evidence type="ECO:0000259" key="6">
    <source>
        <dbReference type="PROSITE" id="PS51742"/>
    </source>
</evidence>
<dbReference type="GO" id="GO:0003680">
    <property type="term" value="F:minor groove of adenine-thymine-rich DNA binding"/>
    <property type="evidence" value="ECO:0007669"/>
    <property type="project" value="UniProtKB-UniRule"/>
</dbReference>
<dbReference type="EMBL" id="JBAMMX010000022">
    <property type="protein sequence ID" value="KAK6918037.1"/>
    <property type="molecule type" value="Genomic_DNA"/>
</dbReference>
<dbReference type="PANTHER" id="PTHR31500">
    <property type="entry name" value="AT-HOOK MOTIF NUCLEAR-LOCALIZED PROTEIN 9"/>
    <property type="match status" value="1"/>
</dbReference>
<comment type="domain">
    <text evidence="4">The PPC domain mediates interactions between AHL proteins.</text>
</comment>
<feature type="domain" description="PPC" evidence="6">
    <location>
        <begin position="68"/>
        <end position="207"/>
    </location>
</feature>
<dbReference type="GO" id="GO:0005634">
    <property type="term" value="C:nucleus"/>
    <property type="evidence" value="ECO:0007669"/>
    <property type="project" value="UniProtKB-SubCell"/>
</dbReference>
<evidence type="ECO:0000313" key="7">
    <source>
        <dbReference type="EMBL" id="KAK6918037.1"/>
    </source>
</evidence>
<proteinExistence type="predicted"/>
<evidence type="ECO:0000256" key="4">
    <source>
        <dbReference type="RuleBase" id="RU367031"/>
    </source>
</evidence>
<dbReference type="Pfam" id="PF03479">
    <property type="entry name" value="PCC"/>
    <property type="match status" value="1"/>
</dbReference>
<evidence type="ECO:0000256" key="3">
    <source>
        <dbReference type="ARBA" id="ARBA00023163"/>
    </source>
</evidence>
<keyword evidence="8" id="KW-1185">Reference proteome</keyword>
<keyword evidence="4" id="KW-0539">Nucleus</keyword>
<evidence type="ECO:0000256" key="5">
    <source>
        <dbReference type="SAM" id="MobiDB-lite"/>
    </source>
</evidence>
<keyword evidence="2 4" id="KW-0238">DNA-binding</keyword>
<feature type="compositionally biased region" description="Pro residues" evidence="5">
    <location>
        <begin position="51"/>
        <end position="61"/>
    </location>
</feature>
<evidence type="ECO:0000256" key="1">
    <source>
        <dbReference type="ARBA" id="ARBA00023015"/>
    </source>
</evidence>
<comment type="function">
    <text evidence="4">Transcription factor that specifically binds AT-rich DNA sequences related to the nuclear matrix attachment regions (MARs).</text>
</comment>
<comment type="subcellular location">
    <subcellularLocation>
        <location evidence="4">Nucleus</location>
    </subcellularLocation>
</comment>
<dbReference type="InterPro" id="IPR005175">
    <property type="entry name" value="PPC_dom"/>
</dbReference>
<feature type="region of interest" description="Disordered" evidence="5">
    <location>
        <begin position="1"/>
        <end position="69"/>
    </location>
</feature>
<accession>A0AAN8UWE4</accession>
<dbReference type="AlphaFoldDB" id="A0AAN8UWE4"/>
<evidence type="ECO:0000256" key="2">
    <source>
        <dbReference type="ARBA" id="ARBA00023125"/>
    </source>
</evidence>
<name>A0AAN8UWE4_9MAGN</name>
<gene>
    <name evidence="7" type="ORF">RJ641_016459</name>
</gene>
<dbReference type="PROSITE" id="PS51742">
    <property type="entry name" value="PPC"/>
    <property type="match status" value="1"/>
</dbReference>
<feature type="compositionally biased region" description="Gly residues" evidence="5">
    <location>
        <begin position="34"/>
        <end position="44"/>
    </location>
</feature>
<dbReference type="SUPFAM" id="SSF117856">
    <property type="entry name" value="AF0104/ALDC/Ptd012-like"/>
    <property type="match status" value="1"/>
</dbReference>
<protein>
    <recommendedName>
        <fullName evidence="4">AT-hook motif nuclear-localized protein</fullName>
    </recommendedName>
</protein>
<organism evidence="7 8">
    <name type="scientific">Dillenia turbinata</name>
    <dbReference type="NCBI Taxonomy" id="194707"/>
    <lineage>
        <taxon>Eukaryota</taxon>
        <taxon>Viridiplantae</taxon>
        <taxon>Streptophyta</taxon>
        <taxon>Embryophyta</taxon>
        <taxon>Tracheophyta</taxon>
        <taxon>Spermatophyta</taxon>
        <taxon>Magnoliopsida</taxon>
        <taxon>eudicotyledons</taxon>
        <taxon>Gunneridae</taxon>
        <taxon>Pentapetalae</taxon>
        <taxon>Dilleniales</taxon>
        <taxon>Dilleniaceae</taxon>
        <taxon>Dillenia</taxon>
    </lineage>
</organism>
<dbReference type="InterPro" id="IPR039605">
    <property type="entry name" value="AHL"/>
</dbReference>
<feature type="region of interest" description="Disordered" evidence="5">
    <location>
        <begin position="189"/>
        <end position="311"/>
    </location>
</feature>
<dbReference type="Gene3D" id="3.30.1330.80">
    <property type="entry name" value="Hypothetical protein, similar to alpha- acetolactate decarboxylase, domain 2"/>
    <property type="match status" value="1"/>
</dbReference>
<reference evidence="7 8" key="1">
    <citation type="submission" date="2023-12" db="EMBL/GenBank/DDBJ databases">
        <title>A high-quality genome assembly for Dillenia turbinata (Dilleniales).</title>
        <authorList>
            <person name="Chanderbali A."/>
        </authorList>
    </citation>
    <scope>NUCLEOTIDE SEQUENCE [LARGE SCALE GENOMIC DNA]</scope>
    <source>
        <strain evidence="7">LSX21</strain>
        <tissue evidence="7">Leaf</tissue>
    </source>
</reference>
<dbReference type="CDD" id="cd11378">
    <property type="entry name" value="DUF296"/>
    <property type="match status" value="1"/>
</dbReference>
<keyword evidence="3 4" id="KW-0804">Transcription</keyword>
<dbReference type="PANTHER" id="PTHR31500:SF57">
    <property type="entry name" value="AT-HOOK MOTIF NUCLEAR-LOCALIZED PROTEIN 10"/>
    <property type="match status" value="1"/>
</dbReference>